<reference evidence="7" key="1">
    <citation type="journal article" date="2013" name="Genome Announc.">
        <title>Genome sequence of the food spoilage yeast Zygosaccharomyces bailii CLIB 213(T).</title>
        <authorList>
            <person name="Galeote V."/>
            <person name="Bigey F."/>
            <person name="Devillers H."/>
            <person name="Neuveglise C."/>
            <person name="Dequin S."/>
        </authorList>
    </citation>
    <scope>NUCLEOTIDE SEQUENCE [LARGE SCALE GENOMIC DNA]</scope>
    <source>
        <strain evidence="7">CLIB 213 / ATCC 58445 / CBS 680 / CCRC 21525 / NBRC 1098 / NCYC 1416 / NRRL Y-2227</strain>
    </source>
</reference>
<protein>
    <submittedName>
        <fullName evidence="6">ZYBA0S04-00408g1_1</fullName>
    </submittedName>
</protein>
<dbReference type="SUPFAM" id="SSF50249">
    <property type="entry name" value="Nucleic acid-binding proteins"/>
    <property type="match status" value="1"/>
</dbReference>
<name>A0A8J2X878_ZYGB2</name>
<evidence type="ECO:0000313" key="6">
    <source>
        <dbReference type="EMBL" id="CDF89275.1"/>
    </source>
</evidence>
<keyword evidence="7" id="KW-1185">Reference proteome</keyword>
<dbReference type="FunFam" id="2.40.50.140:FF:000312">
    <property type="entry name" value="Exosome complex component CSL4"/>
    <property type="match status" value="1"/>
</dbReference>
<dbReference type="InterPro" id="IPR019495">
    <property type="entry name" value="EXOSC1_C"/>
</dbReference>
<dbReference type="PANTHER" id="PTHR12686">
    <property type="entry name" value="3'-5' EXORIBONUCLEASE CSL4-RELATED"/>
    <property type="match status" value="1"/>
</dbReference>
<accession>A0A8J2X878</accession>
<evidence type="ECO:0000259" key="4">
    <source>
        <dbReference type="Pfam" id="PF10447"/>
    </source>
</evidence>
<dbReference type="InterPro" id="IPR048626">
    <property type="entry name" value="CSL4_N"/>
</dbReference>
<dbReference type="GO" id="GO:0006396">
    <property type="term" value="P:RNA processing"/>
    <property type="evidence" value="ECO:0007669"/>
    <property type="project" value="InterPro"/>
</dbReference>
<dbReference type="GO" id="GO:0005737">
    <property type="term" value="C:cytoplasm"/>
    <property type="evidence" value="ECO:0007669"/>
    <property type="project" value="TreeGrafter"/>
</dbReference>
<evidence type="ECO:0000256" key="3">
    <source>
        <dbReference type="ARBA" id="ARBA00022835"/>
    </source>
</evidence>
<evidence type="ECO:0000313" key="7">
    <source>
        <dbReference type="Proteomes" id="UP000019375"/>
    </source>
</evidence>
<dbReference type="EMBL" id="HG316457">
    <property type="protein sequence ID" value="CDF89275.1"/>
    <property type="molecule type" value="Genomic_DNA"/>
</dbReference>
<dbReference type="GO" id="GO:0000176">
    <property type="term" value="C:nuclear exosome (RNase complex)"/>
    <property type="evidence" value="ECO:0007669"/>
    <property type="project" value="TreeGrafter"/>
</dbReference>
<dbReference type="Pfam" id="PF21551">
    <property type="entry name" value="CSL4_N"/>
    <property type="match status" value="1"/>
</dbReference>
<dbReference type="PANTHER" id="PTHR12686:SF8">
    <property type="entry name" value="EXOSOME COMPLEX COMPONENT CSL4"/>
    <property type="match status" value="1"/>
</dbReference>
<dbReference type="GO" id="GO:0005730">
    <property type="term" value="C:nucleolus"/>
    <property type="evidence" value="ECO:0007669"/>
    <property type="project" value="UniProtKB-SubCell"/>
</dbReference>
<dbReference type="Pfam" id="PF10447">
    <property type="entry name" value="EXOSC1"/>
    <property type="match status" value="1"/>
</dbReference>
<feature type="domain" description="Exosome complex component CSL4 C-terminal" evidence="4">
    <location>
        <begin position="122"/>
        <end position="227"/>
    </location>
</feature>
<keyword evidence="2" id="KW-0963">Cytoplasm</keyword>
<dbReference type="Proteomes" id="UP000019375">
    <property type="component" value="Unassembled WGS sequence"/>
</dbReference>
<dbReference type="Gene3D" id="2.40.50.880">
    <property type="match status" value="1"/>
</dbReference>
<comment type="subcellular location">
    <subcellularLocation>
        <location evidence="1">Nucleus</location>
        <location evidence="1">Nucleolus</location>
    </subcellularLocation>
</comment>
<evidence type="ECO:0000256" key="2">
    <source>
        <dbReference type="ARBA" id="ARBA00022490"/>
    </source>
</evidence>
<dbReference type="Gene3D" id="2.40.50.140">
    <property type="entry name" value="Nucleic acid-binding proteins"/>
    <property type="match status" value="1"/>
</dbReference>
<sequence>MTAPNYLEEFNIPQVVFPGYLICPDYDVKQKNEIELVYKFVCGRGAQMMNYNYEGKDIKALSATLLGNVKLEELKPSNGGENKEIPDDKSQQRITKILKVSVQQHNQTEEETNVKEDFTDNLPKEGDIVLGRVTRISLQRANLEILAVENHTVPTDSGVGSNGSGVVAPGGGSGATTFSVSHVSSDLGETFRGIIRSQDVRATERDTVKMIESFKPGDIVRAQVLSLGDGTNYYLSTAKNELGVVFARASNGAAGLMYALDWQTMACPSTGATEKRKCAKPF</sequence>
<dbReference type="InterPro" id="IPR039771">
    <property type="entry name" value="Csl4"/>
</dbReference>
<proteinExistence type="predicted"/>
<dbReference type="InterPro" id="IPR012340">
    <property type="entry name" value="NA-bd_OB-fold"/>
</dbReference>
<feature type="domain" description="Exosome complex component CSL4 N-terminal" evidence="5">
    <location>
        <begin position="17"/>
        <end position="73"/>
    </location>
</feature>
<keyword evidence="3" id="KW-0271">Exosome</keyword>
<dbReference type="GO" id="GO:0003723">
    <property type="term" value="F:RNA binding"/>
    <property type="evidence" value="ECO:0007669"/>
    <property type="project" value="InterPro"/>
</dbReference>
<organism evidence="6 7">
    <name type="scientific">Zygosaccharomyces bailii (strain CLIB 213 / ATCC 58445 / CBS 680 / BCRC 21525 / NBRC 1098 / NCYC 1416 / NRRL Y-2227)</name>
    <dbReference type="NCBI Taxonomy" id="1333698"/>
    <lineage>
        <taxon>Eukaryota</taxon>
        <taxon>Fungi</taxon>
        <taxon>Dikarya</taxon>
        <taxon>Ascomycota</taxon>
        <taxon>Saccharomycotina</taxon>
        <taxon>Saccharomycetes</taxon>
        <taxon>Saccharomycetales</taxon>
        <taxon>Saccharomycetaceae</taxon>
        <taxon>Zygosaccharomyces</taxon>
    </lineage>
</organism>
<dbReference type="AlphaFoldDB" id="A0A8J2X878"/>
<gene>
    <name evidence="6" type="ORF">BN860_00408g</name>
</gene>
<evidence type="ECO:0000256" key="1">
    <source>
        <dbReference type="ARBA" id="ARBA00004604"/>
    </source>
</evidence>
<dbReference type="CDD" id="cd05791">
    <property type="entry name" value="S1_CSL4"/>
    <property type="match status" value="1"/>
</dbReference>
<dbReference type="OrthoDB" id="440760at2759"/>
<evidence type="ECO:0000259" key="5">
    <source>
        <dbReference type="Pfam" id="PF21551"/>
    </source>
</evidence>